<dbReference type="AlphaFoldDB" id="A0A068UZS5"/>
<dbReference type="InParanoid" id="A0A068UZS5"/>
<accession>A0A068UZS5</accession>
<dbReference type="PANTHER" id="PTHR34125">
    <property type="entry name" value="OS01G0762900 PROTEIN"/>
    <property type="match status" value="1"/>
</dbReference>
<proteinExistence type="predicted"/>
<keyword evidence="1" id="KW-0472">Membrane</keyword>
<evidence type="ECO:0000313" key="3">
    <source>
        <dbReference type="Proteomes" id="UP000295252"/>
    </source>
</evidence>
<dbReference type="Gramene" id="CDP13724">
    <property type="protein sequence ID" value="CDP13724"/>
    <property type="gene ID" value="GSCOC_T00038767001"/>
</dbReference>
<dbReference type="EMBL" id="HG739160">
    <property type="protein sequence ID" value="CDP13724.1"/>
    <property type="molecule type" value="Genomic_DNA"/>
</dbReference>
<feature type="transmembrane region" description="Helical" evidence="1">
    <location>
        <begin position="12"/>
        <end position="34"/>
    </location>
</feature>
<dbReference type="PANTHER" id="PTHR34125:SF2">
    <property type="entry name" value="TRANSMEMBRANE PROTEIN"/>
    <property type="match status" value="1"/>
</dbReference>
<keyword evidence="3" id="KW-1185">Reference proteome</keyword>
<organism evidence="2 3">
    <name type="scientific">Coffea canephora</name>
    <name type="common">Robusta coffee</name>
    <dbReference type="NCBI Taxonomy" id="49390"/>
    <lineage>
        <taxon>Eukaryota</taxon>
        <taxon>Viridiplantae</taxon>
        <taxon>Streptophyta</taxon>
        <taxon>Embryophyta</taxon>
        <taxon>Tracheophyta</taxon>
        <taxon>Spermatophyta</taxon>
        <taxon>Magnoliopsida</taxon>
        <taxon>eudicotyledons</taxon>
        <taxon>Gunneridae</taxon>
        <taxon>Pentapetalae</taxon>
        <taxon>asterids</taxon>
        <taxon>lamiids</taxon>
        <taxon>Gentianales</taxon>
        <taxon>Rubiaceae</taxon>
        <taxon>Ixoroideae</taxon>
        <taxon>Gardenieae complex</taxon>
        <taxon>Bertiereae - Coffeeae clade</taxon>
        <taxon>Coffeeae</taxon>
        <taxon>Coffea</taxon>
    </lineage>
</organism>
<name>A0A068UZS5_COFCA</name>
<dbReference type="PhylomeDB" id="A0A068UZS5"/>
<dbReference type="OrthoDB" id="649865at2759"/>
<evidence type="ECO:0008006" key="4">
    <source>
        <dbReference type="Google" id="ProtNLM"/>
    </source>
</evidence>
<dbReference type="FunCoup" id="A0A068UZS5">
    <property type="interactions" value="109"/>
</dbReference>
<evidence type="ECO:0000313" key="2">
    <source>
        <dbReference type="EMBL" id="CDP13724.1"/>
    </source>
</evidence>
<protein>
    <recommendedName>
        <fullName evidence="4">Transmembrane protein</fullName>
    </recommendedName>
</protein>
<dbReference type="Proteomes" id="UP000295252">
    <property type="component" value="Chromosome VII"/>
</dbReference>
<keyword evidence="1" id="KW-1133">Transmembrane helix</keyword>
<sequence>MDIPEKLLKFKVHILIGAILSLLLIFLVYLAPSFLDILKYFWPLLVSTALFLVAIVVFGRISPPPPEASVEKAGEGILDYVAGEPDNLQTQVDEHDSAEEAAVSAPASAAAAAKGKGIAENDDE</sequence>
<gene>
    <name evidence="2" type="ORF">GSCOC_T00038767001</name>
</gene>
<keyword evidence="1" id="KW-0812">Transmembrane</keyword>
<reference evidence="3" key="1">
    <citation type="journal article" date="2014" name="Science">
        <title>The coffee genome provides insight into the convergent evolution of caffeine biosynthesis.</title>
        <authorList>
            <person name="Denoeud F."/>
            <person name="Carretero-Paulet L."/>
            <person name="Dereeper A."/>
            <person name="Droc G."/>
            <person name="Guyot R."/>
            <person name="Pietrella M."/>
            <person name="Zheng C."/>
            <person name="Alberti A."/>
            <person name="Anthony F."/>
            <person name="Aprea G."/>
            <person name="Aury J.M."/>
            <person name="Bento P."/>
            <person name="Bernard M."/>
            <person name="Bocs S."/>
            <person name="Campa C."/>
            <person name="Cenci A."/>
            <person name="Combes M.C."/>
            <person name="Crouzillat D."/>
            <person name="Da Silva C."/>
            <person name="Daddiego L."/>
            <person name="De Bellis F."/>
            <person name="Dussert S."/>
            <person name="Garsmeur O."/>
            <person name="Gayraud T."/>
            <person name="Guignon V."/>
            <person name="Jahn K."/>
            <person name="Jamilloux V."/>
            <person name="Joet T."/>
            <person name="Labadie K."/>
            <person name="Lan T."/>
            <person name="Leclercq J."/>
            <person name="Lepelley M."/>
            <person name="Leroy T."/>
            <person name="Li L.T."/>
            <person name="Librado P."/>
            <person name="Lopez L."/>
            <person name="Munoz A."/>
            <person name="Noel B."/>
            <person name="Pallavicini A."/>
            <person name="Perrotta G."/>
            <person name="Poncet V."/>
            <person name="Pot D."/>
            <person name="Priyono X."/>
            <person name="Rigoreau M."/>
            <person name="Rouard M."/>
            <person name="Rozas J."/>
            <person name="Tranchant-Dubreuil C."/>
            <person name="VanBuren R."/>
            <person name="Zhang Q."/>
            <person name="Andrade A.C."/>
            <person name="Argout X."/>
            <person name="Bertrand B."/>
            <person name="de Kochko A."/>
            <person name="Graziosi G."/>
            <person name="Henry R.J."/>
            <person name="Jayarama X."/>
            <person name="Ming R."/>
            <person name="Nagai C."/>
            <person name="Rounsley S."/>
            <person name="Sankoff D."/>
            <person name="Giuliano G."/>
            <person name="Albert V.A."/>
            <person name="Wincker P."/>
            <person name="Lashermes P."/>
        </authorList>
    </citation>
    <scope>NUCLEOTIDE SEQUENCE [LARGE SCALE GENOMIC DNA]</scope>
    <source>
        <strain evidence="3">cv. DH200-94</strain>
    </source>
</reference>
<feature type="transmembrane region" description="Helical" evidence="1">
    <location>
        <begin position="40"/>
        <end position="59"/>
    </location>
</feature>
<dbReference type="OMA" id="KFRYHFL"/>
<evidence type="ECO:0000256" key="1">
    <source>
        <dbReference type="SAM" id="Phobius"/>
    </source>
</evidence>